<dbReference type="AlphaFoldDB" id="A0A2P2C0J3"/>
<sequence length="99" mass="10860">MIKHVVAFGLNEAGQQNLAEMKSRLEGLLDLVPHVTSLAFGSDLGVVAGHWDAALVSEHADSFELESYQRHPAHVEVLGWLADKVTDRAVVDFMFESTT</sequence>
<organism evidence="2">
    <name type="scientific">metagenome</name>
    <dbReference type="NCBI Taxonomy" id="256318"/>
    <lineage>
        <taxon>unclassified sequences</taxon>
        <taxon>metagenomes</taxon>
    </lineage>
</organism>
<dbReference type="PANTHER" id="PTHR37832">
    <property type="entry name" value="BLL2683 PROTEIN"/>
    <property type="match status" value="1"/>
</dbReference>
<dbReference type="InterPro" id="IPR011008">
    <property type="entry name" value="Dimeric_a/b-barrel"/>
</dbReference>
<dbReference type="EMBL" id="CZKA01000020">
    <property type="protein sequence ID" value="CUR55506.1"/>
    <property type="molecule type" value="Genomic_DNA"/>
</dbReference>
<dbReference type="PANTHER" id="PTHR37832:SF1">
    <property type="entry name" value="STRESS-RESPONSE A_B BARREL DOMAIN-CONTAINING PROTEIN"/>
    <property type="match status" value="1"/>
</dbReference>
<name>A0A2P2C0J3_9ZZZZ</name>
<proteinExistence type="predicted"/>
<gene>
    <name evidence="2" type="ORF">NOCA2270141</name>
</gene>
<reference evidence="2" key="1">
    <citation type="submission" date="2015-08" db="EMBL/GenBank/DDBJ databases">
        <authorList>
            <person name="Babu N.S."/>
            <person name="Beckwith C.J."/>
            <person name="Beseler K.G."/>
            <person name="Brison A."/>
            <person name="Carone J.V."/>
            <person name="Caskin T.P."/>
            <person name="Diamond M."/>
            <person name="Durham M.E."/>
            <person name="Foxe J.M."/>
            <person name="Go M."/>
            <person name="Henderson B.A."/>
            <person name="Jones I.B."/>
            <person name="McGettigan J.A."/>
            <person name="Micheletti S.J."/>
            <person name="Nasrallah M.E."/>
            <person name="Ortiz D."/>
            <person name="Piller C.R."/>
            <person name="Privatt S.R."/>
            <person name="Schneider S.L."/>
            <person name="Sharp S."/>
            <person name="Smith T.C."/>
            <person name="Stanton J.D."/>
            <person name="Ullery H.E."/>
            <person name="Wilson R.J."/>
            <person name="Serrano M.G."/>
            <person name="Buck G."/>
            <person name="Lee V."/>
            <person name="Wang Y."/>
            <person name="Carvalho R."/>
            <person name="Voegtly L."/>
            <person name="Shi R."/>
            <person name="Duckworth R."/>
            <person name="Johnson A."/>
            <person name="Loviza R."/>
            <person name="Walstead R."/>
            <person name="Shah Z."/>
            <person name="Kiflezghi M."/>
            <person name="Wade K."/>
            <person name="Ball S.L."/>
            <person name="Bradley K.W."/>
            <person name="Asai D.J."/>
            <person name="Bowman C.A."/>
            <person name="Russell D.A."/>
            <person name="Pope W.H."/>
            <person name="Jacobs-Sera D."/>
            <person name="Hendrix R.W."/>
            <person name="Hatfull G.F."/>
        </authorList>
    </citation>
    <scope>NUCLEOTIDE SEQUENCE</scope>
</reference>
<dbReference type="SUPFAM" id="SSF54909">
    <property type="entry name" value="Dimeric alpha+beta barrel"/>
    <property type="match status" value="1"/>
</dbReference>
<evidence type="ECO:0000313" key="2">
    <source>
        <dbReference type="EMBL" id="CUR55506.1"/>
    </source>
</evidence>
<dbReference type="PROSITE" id="PS51502">
    <property type="entry name" value="S_R_A_B_BARREL"/>
    <property type="match status" value="1"/>
</dbReference>
<dbReference type="InterPro" id="IPR013097">
    <property type="entry name" value="Dabb"/>
</dbReference>
<dbReference type="SMART" id="SM00886">
    <property type="entry name" value="Dabb"/>
    <property type="match status" value="1"/>
</dbReference>
<accession>A0A2P2C0J3</accession>
<dbReference type="Pfam" id="PF07876">
    <property type="entry name" value="Dabb"/>
    <property type="match status" value="1"/>
</dbReference>
<feature type="domain" description="Stress-response A/B barrel" evidence="1">
    <location>
        <begin position="2"/>
        <end position="93"/>
    </location>
</feature>
<dbReference type="Gene3D" id="3.30.70.100">
    <property type="match status" value="1"/>
</dbReference>
<protein>
    <recommendedName>
        <fullName evidence="1">Stress-response A/B barrel domain-containing protein</fullName>
    </recommendedName>
</protein>
<evidence type="ECO:0000259" key="1">
    <source>
        <dbReference type="PROSITE" id="PS51502"/>
    </source>
</evidence>